<organism evidence="2 3">
    <name type="scientific">Mesorhizobium erdmanii</name>
    <dbReference type="NCBI Taxonomy" id="1777866"/>
    <lineage>
        <taxon>Bacteria</taxon>
        <taxon>Pseudomonadati</taxon>
        <taxon>Pseudomonadota</taxon>
        <taxon>Alphaproteobacteria</taxon>
        <taxon>Hyphomicrobiales</taxon>
        <taxon>Phyllobacteriaceae</taxon>
        <taxon>Mesorhizobium</taxon>
    </lineage>
</organism>
<protein>
    <submittedName>
        <fullName evidence="2">Uncharacterized protein</fullName>
    </submittedName>
</protein>
<evidence type="ECO:0000313" key="3">
    <source>
        <dbReference type="Proteomes" id="UP000503339"/>
    </source>
</evidence>
<evidence type="ECO:0000256" key="1">
    <source>
        <dbReference type="SAM" id="MobiDB-lite"/>
    </source>
</evidence>
<feature type="region of interest" description="Disordered" evidence="1">
    <location>
        <begin position="43"/>
        <end position="62"/>
    </location>
</feature>
<dbReference type="AlphaFoldDB" id="A0A6M7UIJ3"/>
<dbReference type="Proteomes" id="UP000503339">
    <property type="component" value="Chromosome"/>
</dbReference>
<dbReference type="EMBL" id="CP033361">
    <property type="protein sequence ID" value="QKC75587.1"/>
    <property type="molecule type" value="Genomic_DNA"/>
</dbReference>
<accession>A0A6M7UIJ3</accession>
<gene>
    <name evidence="2" type="ORF">EB233_08575</name>
</gene>
<sequence length="62" mass="7433">MPTRYNKFVHEENVRRFEKRLETETDLGQRTLLRELLAEEWKQLRHPLEAPDDEAGKPGQTE</sequence>
<keyword evidence="3" id="KW-1185">Reference proteome</keyword>
<evidence type="ECO:0000313" key="2">
    <source>
        <dbReference type="EMBL" id="QKC75587.1"/>
    </source>
</evidence>
<name>A0A6M7UIJ3_9HYPH</name>
<reference evidence="2 3" key="1">
    <citation type="submission" date="2018-10" db="EMBL/GenBank/DDBJ databases">
        <authorList>
            <person name="Perry B.J."/>
            <person name="Sullivan J.T."/>
            <person name="Murphy R.J.T."/>
            <person name="Ramsay J.P."/>
            <person name="Ronson C.W."/>
        </authorList>
    </citation>
    <scope>NUCLEOTIDE SEQUENCE [LARGE SCALE GENOMIC DNA]</scope>
    <source>
        <strain evidence="2 3">NZP2014</strain>
    </source>
</reference>
<dbReference type="KEGG" id="merd:EB233_08575"/>
<dbReference type="RefSeq" id="WP_064992349.1">
    <property type="nucleotide sequence ID" value="NZ_CP033361.1"/>
</dbReference>
<proteinExistence type="predicted"/>